<name>A0ABD0JHA4_9CAEN</name>
<proteinExistence type="inferred from homology"/>
<evidence type="ECO:0000313" key="3">
    <source>
        <dbReference type="EMBL" id="KAK7474031.1"/>
    </source>
</evidence>
<dbReference type="GO" id="GO:0003779">
    <property type="term" value="F:actin binding"/>
    <property type="evidence" value="ECO:0007669"/>
    <property type="project" value="UniProtKB-KW"/>
</dbReference>
<dbReference type="EMBL" id="JACVVK020000450">
    <property type="protein sequence ID" value="KAK7474031.1"/>
    <property type="molecule type" value="Genomic_DNA"/>
</dbReference>
<evidence type="ECO:0000256" key="2">
    <source>
        <dbReference type="RuleBase" id="RU003909"/>
    </source>
</evidence>
<gene>
    <name evidence="3" type="ORF">BaRGS_00034741</name>
</gene>
<keyword evidence="2" id="KW-0009">Actin-binding</keyword>
<accession>A0ABD0JHA4</accession>
<dbReference type="InterPro" id="IPR036140">
    <property type="entry name" value="PFN_sf"/>
</dbReference>
<comment type="caution">
    <text evidence="3">The sequence shown here is derived from an EMBL/GenBank/DDBJ whole genome shotgun (WGS) entry which is preliminary data.</text>
</comment>
<dbReference type="InterPro" id="IPR005455">
    <property type="entry name" value="PFN_euk"/>
</dbReference>
<dbReference type="SUPFAM" id="SSF55770">
    <property type="entry name" value="Profilin (actin-binding protein)"/>
    <property type="match status" value="1"/>
</dbReference>
<comment type="similarity">
    <text evidence="1 2">Belongs to the profilin family.</text>
</comment>
<evidence type="ECO:0000256" key="1">
    <source>
        <dbReference type="ARBA" id="ARBA00010058"/>
    </source>
</evidence>
<dbReference type="SMART" id="SM00392">
    <property type="entry name" value="PROF"/>
    <property type="match status" value="1"/>
</dbReference>
<reference evidence="3 4" key="1">
    <citation type="journal article" date="2023" name="Sci. Data">
        <title>Genome assembly of the Korean intertidal mud-creeper Batillaria attramentaria.</title>
        <authorList>
            <person name="Patra A.K."/>
            <person name="Ho P.T."/>
            <person name="Jun S."/>
            <person name="Lee S.J."/>
            <person name="Kim Y."/>
            <person name="Won Y.J."/>
        </authorList>
    </citation>
    <scope>NUCLEOTIDE SEQUENCE [LARGE SCALE GENOMIC DNA]</scope>
    <source>
        <strain evidence="3">Wonlab-2016</strain>
    </source>
</reference>
<organism evidence="3 4">
    <name type="scientific">Batillaria attramentaria</name>
    <dbReference type="NCBI Taxonomy" id="370345"/>
    <lineage>
        <taxon>Eukaryota</taxon>
        <taxon>Metazoa</taxon>
        <taxon>Spiralia</taxon>
        <taxon>Lophotrochozoa</taxon>
        <taxon>Mollusca</taxon>
        <taxon>Gastropoda</taxon>
        <taxon>Caenogastropoda</taxon>
        <taxon>Sorbeoconcha</taxon>
        <taxon>Cerithioidea</taxon>
        <taxon>Batillariidae</taxon>
        <taxon>Batillaria</taxon>
    </lineage>
</organism>
<dbReference type="Proteomes" id="UP001519460">
    <property type="component" value="Unassembled WGS sequence"/>
</dbReference>
<evidence type="ECO:0000313" key="4">
    <source>
        <dbReference type="Proteomes" id="UP001519460"/>
    </source>
</evidence>
<keyword evidence="4" id="KW-1185">Reference proteome</keyword>
<protein>
    <recommendedName>
        <fullName evidence="2">Profilin</fullName>
    </recommendedName>
</protein>
<dbReference type="AlphaFoldDB" id="A0ABD0JHA4"/>
<dbReference type="InterPro" id="IPR048278">
    <property type="entry name" value="PFN"/>
</dbReference>
<dbReference type="Pfam" id="PF00235">
    <property type="entry name" value="Profilin"/>
    <property type="match status" value="1"/>
</dbReference>
<dbReference type="Gene3D" id="3.30.450.30">
    <property type="entry name" value="Dynein light chain 2a, cytoplasmic"/>
    <property type="match status" value="1"/>
</dbReference>
<sequence>MSGWEAWIKPYVDQGVHHCGIYDQAGNPWTCANLNLTQAEAARLATIVKNKDNSVFGEGLTLNGEKWTVVKIDDDAMVIRGKQDCNKEKTMTISLGKQCMVVGANKDSSLAGQSASAKVGQLKKSLEDQGY</sequence>